<dbReference type="Proteomes" id="UP000230886">
    <property type="component" value="Unassembled WGS sequence"/>
</dbReference>
<organism evidence="1 2">
    <name type="scientific">Rhodococcus qingshengii</name>
    <dbReference type="NCBI Taxonomy" id="334542"/>
    <lineage>
        <taxon>Bacteria</taxon>
        <taxon>Bacillati</taxon>
        <taxon>Actinomycetota</taxon>
        <taxon>Actinomycetes</taxon>
        <taxon>Mycobacteriales</taxon>
        <taxon>Nocardiaceae</taxon>
        <taxon>Rhodococcus</taxon>
        <taxon>Rhodococcus erythropolis group</taxon>
    </lineage>
</organism>
<dbReference type="SUPFAM" id="SSF54637">
    <property type="entry name" value="Thioesterase/thiol ester dehydrase-isomerase"/>
    <property type="match status" value="1"/>
</dbReference>
<dbReference type="RefSeq" id="WP_099696786.1">
    <property type="nucleotide sequence ID" value="NZ_NOVD01000001.1"/>
</dbReference>
<reference evidence="1 2" key="1">
    <citation type="submission" date="2017-07" db="EMBL/GenBank/DDBJ databases">
        <title>Draft sequence of Rhodococcus enclensis 23b-28.</title>
        <authorList>
            <person name="Besaury L."/>
            <person name="Sancelme M."/>
            <person name="Amato P."/>
            <person name="Lallement A."/>
            <person name="Delort A.-M."/>
        </authorList>
    </citation>
    <scope>NUCLEOTIDE SEQUENCE [LARGE SCALE GENOMIC DNA]</scope>
    <source>
        <strain evidence="1 2">23b-28</strain>
    </source>
</reference>
<gene>
    <name evidence="1" type="ORF">CHR55_00920</name>
</gene>
<dbReference type="Gene3D" id="3.10.129.10">
    <property type="entry name" value="Hotdog Thioesterase"/>
    <property type="match status" value="1"/>
</dbReference>
<evidence type="ECO:0000313" key="1">
    <source>
        <dbReference type="EMBL" id="PCK28993.1"/>
    </source>
</evidence>
<name>A0A2A5JHL1_RHOSG</name>
<protein>
    <submittedName>
        <fullName evidence="1">Acyl dehydratase</fullName>
    </submittedName>
</protein>
<dbReference type="PANTHER" id="PTHR28152">
    <property type="entry name" value="HYDROXYACYL-THIOESTER DEHYDRATASE TYPE 2, MITOCHONDRIAL"/>
    <property type="match status" value="1"/>
</dbReference>
<comment type="caution">
    <text evidence="1">The sequence shown here is derived from an EMBL/GenBank/DDBJ whole genome shotgun (WGS) entry which is preliminary data.</text>
</comment>
<dbReference type="InterPro" id="IPR052741">
    <property type="entry name" value="Mitochondrial_HTD2"/>
</dbReference>
<dbReference type="InterPro" id="IPR029069">
    <property type="entry name" value="HotDog_dom_sf"/>
</dbReference>
<evidence type="ECO:0000313" key="2">
    <source>
        <dbReference type="Proteomes" id="UP000230886"/>
    </source>
</evidence>
<dbReference type="AlphaFoldDB" id="A0A2A5JHL1"/>
<dbReference type="PANTHER" id="PTHR28152:SF1">
    <property type="entry name" value="HYDROXYACYL-THIOESTER DEHYDRATASE TYPE 2, MITOCHONDRIAL"/>
    <property type="match status" value="1"/>
</dbReference>
<sequence length="132" mass="13999">MTETVVVGTPIESVTLVCDPVRILRFGASTHNSHRIHYDASYAQTEGLSAPVVMAQLQGTLFFRAASHFAGGYEGVVSVSWQNRAPAPVGTTLEVSGEVSQIDSEQLTLALREHSDNGVLCAVGTAVVVRVC</sequence>
<dbReference type="GO" id="GO:0019171">
    <property type="term" value="F:(3R)-hydroxyacyl-[acyl-carrier-protein] dehydratase activity"/>
    <property type="evidence" value="ECO:0007669"/>
    <property type="project" value="TreeGrafter"/>
</dbReference>
<accession>A0A2A5JHL1</accession>
<dbReference type="EMBL" id="NOVD01000001">
    <property type="protein sequence ID" value="PCK28993.1"/>
    <property type="molecule type" value="Genomic_DNA"/>
</dbReference>
<proteinExistence type="predicted"/>